<keyword evidence="5" id="KW-1185">Reference proteome</keyword>
<dbReference type="InterPro" id="IPR000383">
    <property type="entry name" value="Xaa-Pro-like_dom"/>
</dbReference>
<comment type="similarity">
    <text evidence="1">Belongs to the AB hydrolase superfamily.</text>
</comment>
<protein>
    <recommendedName>
        <fullName evidence="3">Xaa-Pro dipeptidyl-peptidase-like domain-containing protein</fullName>
    </recommendedName>
</protein>
<reference evidence="5" key="1">
    <citation type="submission" date="2016-02" db="EMBL/GenBank/DDBJ databases">
        <authorList>
            <person name="Wibberg D."/>
        </authorList>
    </citation>
    <scope>NUCLEOTIDE SEQUENCE [LARGE SCALE GENOMIC DNA]</scope>
</reference>
<dbReference type="PANTHER" id="PTHR22946">
    <property type="entry name" value="DIENELACTONE HYDROLASE DOMAIN-CONTAINING PROTEIN-RELATED"/>
    <property type="match status" value="1"/>
</dbReference>
<dbReference type="PANTHER" id="PTHR22946:SF9">
    <property type="entry name" value="POLYKETIDE TRANSFERASE AF380"/>
    <property type="match status" value="1"/>
</dbReference>
<evidence type="ECO:0000256" key="2">
    <source>
        <dbReference type="ARBA" id="ARBA00022801"/>
    </source>
</evidence>
<dbReference type="SUPFAM" id="SSF53474">
    <property type="entry name" value="alpha/beta-Hydrolases"/>
    <property type="match status" value="1"/>
</dbReference>
<dbReference type="Pfam" id="PF02129">
    <property type="entry name" value="Peptidase_S15"/>
    <property type="match status" value="1"/>
</dbReference>
<name>A0A1C3P3H0_9ACTN</name>
<dbReference type="InterPro" id="IPR029058">
    <property type="entry name" value="AB_hydrolase_fold"/>
</dbReference>
<accession>A0A1C3P3H0</accession>
<proteinExistence type="inferred from homology"/>
<dbReference type="InterPro" id="IPR005674">
    <property type="entry name" value="CocE/Ser_esterase"/>
</dbReference>
<dbReference type="NCBIfam" id="TIGR00976">
    <property type="entry name" value="CocE_NonD"/>
    <property type="match status" value="1"/>
</dbReference>
<gene>
    <name evidence="4" type="ORF">FDG2_4123</name>
</gene>
<sequence>MTGQKQVAVTVGKSKCRVPRTPGVRIPVDADGTALVADLYRPQTDHQVPAVVTLHHGRRTLGVRCFNYFAESGCAALVVDCRGTGESAGLLRPLLDPHDGDEGVVVLEWVAAQPWCTGELGMWGFSSGAALALLVDSRQSPQLKAVFPVMGWSDSERCIVHPGGLPGGIGYLAFSYVKNLINDLLSPLAGADIEVRRNAWREKVENMISWAAGAWSKSSGDTEWRKRQIDVINIASVLTTSRKLLTTMQSN</sequence>
<evidence type="ECO:0000313" key="5">
    <source>
        <dbReference type="Proteomes" id="UP000199013"/>
    </source>
</evidence>
<dbReference type="InterPro" id="IPR050261">
    <property type="entry name" value="FrsA_esterase"/>
</dbReference>
<evidence type="ECO:0000313" key="4">
    <source>
        <dbReference type="EMBL" id="SBW24353.1"/>
    </source>
</evidence>
<organism evidence="4 5">
    <name type="scientific">Candidatus Protofrankia californiensis</name>
    <dbReference type="NCBI Taxonomy" id="1839754"/>
    <lineage>
        <taxon>Bacteria</taxon>
        <taxon>Bacillati</taxon>
        <taxon>Actinomycetota</taxon>
        <taxon>Actinomycetes</taxon>
        <taxon>Frankiales</taxon>
        <taxon>Frankiaceae</taxon>
        <taxon>Protofrankia</taxon>
    </lineage>
</organism>
<evidence type="ECO:0000256" key="1">
    <source>
        <dbReference type="ARBA" id="ARBA00008645"/>
    </source>
</evidence>
<dbReference type="AlphaFoldDB" id="A0A1C3P3H0"/>
<dbReference type="GO" id="GO:0052689">
    <property type="term" value="F:carboxylic ester hydrolase activity"/>
    <property type="evidence" value="ECO:0007669"/>
    <property type="project" value="UniProtKB-ARBA"/>
</dbReference>
<evidence type="ECO:0000259" key="3">
    <source>
        <dbReference type="Pfam" id="PF02129"/>
    </source>
</evidence>
<feature type="domain" description="Xaa-Pro dipeptidyl-peptidase-like" evidence="3">
    <location>
        <begin position="31"/>
        <end position="230"/>
    </location>
</feature>
<dbReference type="EMBL" id="FLUV01001735">
    <property type="protein sequence ID" value="SBW24353.1"/>
    <property type="molecule type" value="Genomic_DNA"/>
</dbReference>
<keyword evidence="2" id="KW-0378">Hydrolase</keyword>
<dbReference type="Gene3D" id="3.40.50.1820">
    <property type="entry name" value="alpha/beta hydrolase"/>
    <property type="match status" value="1"/>
</dbReference>
<dbReference type="Proteomes" id="UP000199013">
    <property type="component" value="Unassembled WGS sequence"/>
</dbReference>